<gene>
    <name evidence="1" type="ORF">CLOSTASPAR_00854</name>
</gene>
<protein>
    <submittedName>
        <fullName evidence="1">Uncharacterized protein</fullName>
    </submittedName>
</protein>
<dbReference type="HOGENOM" id="CLU_3023808_0_0_9"/>
<reference evidence="1 2" key="2">
    <citation type="submission" date="2009-02" db="EMBL/GenBank/DDBJ databases">
        <title>Draft genome sequence of Clostridium asparagiforme (DSM 15981).</title>
        <authorList>
            <person name="Sudarsanam P."/>
            <person name="Ley R."/>
            <person name="Guruge J."/>
            <person name="Turnbaugh P.J."/>
            <person name="Mahowald M."/>
            <person name="Liep D."/>
            <person name="Gordon J."/>
        </authorList>
    </citation>
    <scope>NUCLEOTIDE SEQUENCE [LARGE SCALE GENOMIC DNA]</scope>
    <source>
        <strain evidence="1 2">DSM 15981</strain>
    </source>
</reference>
<evidence type="ECO:0000313" key="2">
    <source>
        <dbReference type="Proteomes" id="UP000004756"/>
    </source>
</evidence>
<accession>C0CV53</accession>
<proteinExistence type="predicted"/>
<dbReference type="EMBL" id="ACCJ01000034">
    <property type="protein sequence ID" value="EEG57036.1"/>
    <property type="molecule type" value="Genomic_DNA"/>
</dbReference>
<comment type="caution">
    <text evidence="1">The sequence shown here is derived from an EMBL/GenBank/DDBJ whole genome shotgun (WGS) entry which is preliminary data.</text>
</comment>
<organism evidence="1 2">
    <name type="scientific">[Clostridium] asparagiforme DSM 15981</name>
    <dbReference type="NCBI Taxonomy" id="518636"/>
    <lineage>
        <taxon>Bacteria</taxon>
        <taxon>Bacillati</taxon>
        <taxon>Bacillota</taxon>
        <taxon>Clostridia</taxon>
        <taxon>Lachnospirales</taxon>
        <taxon>Lachnospiraceae</taxon>
        <taxon>Enterocloster</taxon>
    </lineage>
</organism>
<reference evidence="1 2" key="1">
    <citation type="submission" date="2009-01" db="EMBL/GenBank/DDBJ databases">
        <authorList>
            <person name="Fulton L."/>
            <person name="Clifton S."/>
            <person name="Fulton B."/>
            <person name="Xu J."/>
            <person name="Minx P."/>
            <person name="Pepin K.H."/>
            <person name="Johnson M."/>
            <person name="Bhonagiri V."/>
            <person name="Nash W.E."/>
            <person name="Mardis E.R."/>
            <person name="Wilson R.K."/>
        </authorList>
    </citation>
    <scope>NUCLEOTIDE SEQUENCE [LARGE SCALE GENOMIC DNA]</scope>
    <source>
        <strain evidence="1 2">DSM 15981</strain>
    </source>
</reference>
<dbReference type="Proteomes" id="UP000004756">
    <property type="component" value="Unassembled WGS sequence"/>
</dbReference>
<dbReference type="AlphaFoldDB" id="C0CV53"/>
<name>C0CV53_9FIRM</name>
<sequence>MSLLRWTVRKRRRALTSIALSIIFPRLFVKTWPANSAIFSLKTKLSGKISPPAHG</sequence>
<evidence type="ECO:0000313" key="1">
    <source>
        <dbReference type="EMBL" id="EEG57036.1"/>
    </source>
</evidence>
<keyword evidence="2" id="KW-1185">Reference proteome</keyword>